<comment type="cofactor">
    <cofactor evidence="1 12">
        <name>heme</name>
        <dbReference type="ChEBI" id="CHEBI:30413"/>
    </cofactor>
</comment>
<evidence type="ECO:0000256" key="4">
    <source>
        <dbReference type="ARBA" id="ARBA00022617"/>
    </source>
</evidence>
<keyword evidence="10 13" id="KW-0503">Monooxygenase</keyword>
<dbReference type="InterPro" id="IPR047146">
    <property type="entry name" value="Cyt_P450_E_CYP52_fungi"/>
</dbReference>
<organism evidence="14 15">
    <name type="scientific">Sugiyamaella lignohabitans</name>
    <dbReference type="NCBI Taxonomy" id="796027"/>
    <lineage>
        <taxon>Eukaryota</taxon>
        <taxon>Fungi</taxon>
        <taxon>Dikarya</taxon>
        <taxon>Ascomycota</taxon>
        <taxon>Saccharomycotina</taxon>
        <taxon>Dipodascomycetes</taxon>
        <taxon>Dipodascales</taxon>
        <taxon>Trichomonascaceae</taxon>
        <taxon>Sugiyamaella</taxon>
    </lineage>
</organism>
<dbReference type="EMBL" id="CP014501">
    <property type="protein sequence ID" value="ANB12833.1"/>
    <property type="molecule type" value="Genomic_DNA"/>
</dbReference>
<dbReference type="RefSeq" id="XP_018735310.1">
    <property type="nucleotide sequence ID" value="XM_018877959.1"/>
</dbReference>
<dbReference type="AlphaFoldDB" id="A0A167DET0"/>
<evidence type="ECO:0000256" key="10">
    <source>
        <dbReference type="ARBA" id="ARBA00023033"/>
    </source>
</evidence>
<dbReference type="PRINTS" id="PR01239">
    <property type="entry name" value="EP450IICYP52"/>
</dbReference>
<dbReference type="PRINTS" id="PR00464">
    <property type="entry name" value="EP450II"/>
</dbReference>
<keyword evidence="9 12" id="KW-0408">Iron</keyword>
<dbReference type="InterPro" id="IPR036396">
    <property type="entry name" value="Cyt_P450_sf"/>
</dbReference>
<evidence type="ECO:0000256" key="2">
    <source>
        <dbReference type="ARBA" id="ARBA00004370"/>
    </source>
</evidence>
<evidence type="ECO:0000256" key="7">
    <source>
        <dbReference type="ARBA" id="ARBA00022989"/>
    </source>
</evidence>
<dbReference type="PROSITE" id="PS00086">
    <property type="entry name" value="CYTOCHROME_P450"/>
    <property type="match status" value="1"/>
</dbReference>
<keyword evidence="8 13" id="KW-0560">Oxidoreductase</keyword>
<dbReference type="GO" id="GO:0016712">
    <property type="term" value="F:oxidoreductase activity, acting on paired donors, with incorporation or reduction of molecular oxygen, reduced flavin or flavoprotein as one donor, and incorporation of one atom of oxygen"/>
    <property type="evidence" value="ECO:0007669"/>
    <property type="project" value="InterPro"/>
</dbReference>
<dbReference type="KEGG" id="slb:AWJ20_1105"/>
<dbReference type="InterPro" id="IPR001128">
    <property type="entry name" value="Cyt_P450"/>
</dbReference>
<dbReference type="CDD" id="cd11063">
    <property type="entry name" value="CYP52"/>
    <property type="match status" value="1"/>
</dbReference>
<dbReference type="SUPFAM" id="SSF48264">
    <property type="entry name" value="Cytochrome P450"/>
    <property type="match status" value="1"/>
</dbReference>
<evidence type="ECO:0000256" key="13">
    <source>
        <dbReference type="RuleBase" id="RU000461"/>
    </source>
</evidence>
<sequence length="529" mass="60230">MVSIILKVVGGLVGFLVLLLVREQIVEFQYKSKAKKYGCAPPLTILDRPFGFPSFLKLRKANSEDNIFFWAIDYIESLTDKYREPGVSKDVGLWTTRHQTTFDMNILTVDPENIKSVLATNFKDYSLGIRYQQLLPLLGNGIFTLSGEGWKHSRAMLRPQFSRDQVSQLESLQDHVGTLIDIFKTKSRGGNFFDAQVHFHELTMDTATEFLFGESVDSLHDSQRRVQGPTRLVSASEFASAFQYCLAKLSLRTHCGPLYFLIDSFEFRKRISICHNFVDYFVYKALERPQTTEKDSEGYVFIHELAKETRDPLVIRQQCLNILLAGRDTTASLLSFLTYYLARDKRVWNKLREAVLAEFGETPDSLSFESLKRCTYLNHVINEMLRLHAIVPLNFRTAIVDTVLPRGGGPDQSKPIFVPKGTKVVYSIFVTQRMKALWGEDAAEFRPERWAEGTTHTWDYLPFNGGPRICLGQQFALTEIGFTTVRICQEFKDIIFTGSPSYHKLPQSTGLTISVANGVNVSFVPVDEK</sequence>
<dbReference type="GO" id="GO:0005506">
    <property type="term" value="F:iron ion binding"/>
    <property type="evidence" value="ECO:0007669"/>
    <property type="project" value="InterPro"/>
</dbReference>
<protein>
    <submittedName>
        <fullName evidence="14">C-22 sterol desaturase</fullName>
    </submittedName>
</protein>
<name>A0A167DET0_9ASCO</name>
<keyword evidence="6 12" id="KW-0479">Metal-binding</keyword>
<evidence type="ECO:0000256" key="3">
    <source>
        <dbReference type="ARBA" id="ARBA00010617"/>
    </source>
</evidence>
<feature type="binding site" description="axial binding residue" evidence="12">
    <location>
        <position position="470"/>
    </location>
    <ligand>
        <name>heme</name>
        <dbReference type="ChEBI" id="CHEBI:30413"/>
    </ligand>
    <ligandPart>
        <name>Fe</name>
        <dbReference type="ChEBI" id="CHEBI:18248"/>
    </ligandPart>
</feature>
<evidence type="ECO:0000256" key="1">
    <source>
        <dbReference type="ARBA" id="ARBA00001971"/>
    </source>
</evidence>
<keyword evidence="7" id="KW-1133">Transmembrane helix</keyword>
<evidence type="ECO:0000256" key="9">
    <source>
        <dbReference type="ARBA" id="ARBA00023004"/>
    </source>
</evidence>
<comment type="subcellular location">
    <subcellularLocation>
        <location evidence="2">Membrane</location>
    </subcellularLocation>
</comment>
<dbReference type="InterPro" id="IPR017972">
    <property type="entry name" value="Cyt_P450_CS"/>
</dbReference>
<dbReference type="GO" id="GO:0020037">
    <property type="term" value="F:heme binding"/>
    <property type="evidence" value="ECO:0007669"/>
    <property type="project" value="InterPro"/>
</dbReference>
<dbReference type="Proteomes" id="UP000189580">
    <property type="component" value="Chromosome a"/>
</dbReference>
<dbReference type="GeneID" id="30032871"/>
<evidence type="ECO:0000256" key="5">
    <source>
        <dbReference type="ARBA" id="ARBA00022692"/>
    </source>
</evidence>
<dbReference type="OrthoDB" id="1470350at2759"/>
<proteinExistence type="inferred from homology"/>
<evidence type="ECO:0000256" key="6">
    <source>
        <dbReference type="ARBA" id="ARBA00022723"/>
    </source>
</evidence>
<evidence type="ECO:0000256" key="11">
    <source>
        <dbReference type="ARBA" id="ARBA00023136"/>
    </source>
</evidence>
<dbReference type="PANTHER" id="PTHR24287">
    <property type="entry name" value="P450, PUTATIVE (EUROFUNG)-RELATED"/>
    <property type="match status" value="1"/>
</dbReference>
<evidence type="ECO:0000313" key="15">
    <source>
        <dbReference type="Proteomes" id="UP000189580"/>
    </source>
</evidence>
<dbReference type="InterPro" id="IPR002974">
    <property type="entry name" value="Cyt_P450_E_CYP52_ascomycetes"/>
</dbReference>
<keyword evidence="4 12" id="KW-0349">Heme</keyword>
<dbReference type="Pfam" id="PF00067">
    <property type="entry name" value="p450"/>
    <property type="match status" value="1"/>
</dbReference>
<evidence type="ECO:0000256" key="8">
    <source>
        <dbReference type="ARBA" id="ARBA00023002"/>
    </source>
</evidence>
<keyword evidence="15" id="KW-1185">Reference proteome</keyword>
<keyword evidence="11" id="KW-0472">Membrane</keyword>
<evidence type="ECO:0000313" key="14">
    <source>
        <dbReference type="EMBL" id="ANB12833.1"/>
    </source>
</evidence>
<dbReference type="PANTHER" id="PTHR24287:SF1">
    <property type="entry name" value="P450, PUTATIVE (EUROFUNG)-RELATED"/>
    <property type="match status" value="1"/>
</dbReference>
<accession>A0A167DET0</accession>
<comment type="similarity">
    <text evidence="3 13">Belongs to the cytochrome P450 family.</text>
</comment>
<dbReference type="Gene3D" id="1.10.630.10">
    <property type="entry name" value="Cytochrome P450"/>
    <property type="match status" value="1"/>
</dbReference>
<evidence type="ECO:0000256" key="12">
    <source>
        <dbReference type="PIRSR" id="PIRSR602402-1"/>
    </source>
</evidence>
<reference evidence="14 15" key="1">
    <citation type="submission" date="2016-02" db="EMBL/GenBank/DDBJ databases">
        <title>Complete genome sequence and transcriptome regulation of the pentose utilising yeast Sugiyamaella lignohabitans.</title>
        <authorList>
            <person name="Bellasio M."/>
            <person name="Peymann A."/>
            <person name="Valli M."/>
            <person name="Sipitzky M."/>
            <person name="Graf A."/>
            <person name="Sauer M."/>
            <person name="Marx H."/>
            <person name="Mattanovich D."/>
        </authorList>
    </citation>
    <scope>NUCLEOTIDE SEQUENCE [LARGE SCALE GENOMIC DNA]</scope>
    <source>
        <strain evidence="14 15">CBS 10342</strain>
    </source>
</reference>
<dbReference type="InterPro" id="IPR002402">
    <property type="entry name" value="Cyt_P450_E_grp-II"/>
</dbReference>
<gene>
    <name evidence="14" type="primary">ERG5</name>
    <name evidence="14" type="ORF">AWJ20_1105</name>
</gene>
<keyword evidence="5" id="KW-0812">Transmembrane</keyword>
<dbReference type="GO" id="GO:0016020">
    <property type="term" value="C:membrane"/>
    <property type="evidence" value="ECO:0007669"/>
    <property type="project" value="UniProtKB-SubCell"/>
</dbReference>
<dbReference type="PRINTS" id="PR00385">
    <property type="entry name" value="P450"/>
</dbReference>